<dbReference type="OrthoDB" id="9979720at2"/>
<dbReference type="EMBL" id="JSUM01000006">
    <property type="protein sequence ID" value="KGQ70711.1"/>
    <property type="molecule type" value="Genomic_DNA"/>
</dbReference>
<feature type="region of interest" description="Disordered" evidence="1">
    <location>
        <begin position="95"/>
        <end position="131"/>
    </location>
</feature>
<feature type="chain" id="PRO_5001997729" description="Lipoprotein" evidence="2">
    <location>
        <begin position="26"/>
        <end position="142"/>
    </location>
</feature>
<feature type="compositionally biased region" description="Low complexity" evidence="1">
    <location>
        <begin position="100"/>
        <end position="111"/>
    </location>
</feature>
<evidence type="ECO:0000256" key="1">
    <source>
        <dbReference type="SAM" id="MobiDB-lite"/>
    </source>
</evidence>
<keyword evidence="4" id="KW-1185">Reference proteome</keyword>
<gene>
    <name evidence="3" type="ORF">OA57_04965</name>
</gene>
<dbReference type="Proteomes" id="UP000030380">
    <property type="component" value="Unassembled WGS sequence"/>
</dbReference>
<feature type="signal peptide" evidence="2">
    <location>
        <begin position="1"/>
        <end position="25"/>
    </location>
</feature>
<feature type="compositionally biased region" description="Basic and acidic residues" evidence="1">
    <location>
        <begin position="121"/>
        <end position="131"/>
    </location>
</feature>
<organism evidence="3 4">
    <name type="scientific">Chelonobacter oris</name>
    <dbReference type="NCBI Taxonomy" id="505317"/>
    <lineage>
        <taxon>Bacteria</taxon>
        <taxon>Pseudomonadati</taxon>
        <taxon>Pseudomonadota</taxon>
        <taxon>Gammaproteobacteria</taxon>
        <taxon>Pasteurellales</taxon>
        <taxon>Pasteurellaceae</taxon>
        <taxon>Chelonobacter</taxon>
    </lineage>
</organism>
<dbReference type="AlphaFoldDB" id="A0A0A3AN27"/>
<sequence length="142" mass="15871">MKMKNYLALSLSATLLACVQQPAHHQNGKQQTFDMKTVEEYHKQVRHGNTAPSTAAHDGIVLDASDYQAKPTLNTPQQIRQATILKNLPQYKQPVYSQGTTHSTTTSHSTTEILKNTPNEKQTKTVEKSETKWNSKGFSFGL</sequence>
<keyword evidence="2" id="KW-0732">Signal</keyword>
<evidence type="ECO:0000313" key="3">
    <source>
        <dbReference type="EMBL" id="KGQ70711.1"/>
    </source>
</evidence>
<evidence type="ECO:0000313" key="4">
    <source>
        <dbReference type="Proteomes" id="UP000030380"/>
    </source>
</evidence>
<dbReference type="PROSITE" id="PS51257">
    <property type="entry name" value="PROKAR_LIPOPROTEIN"/>
    <property type="match status" value="1"/>
</dbReference>
<name>A0A0A3AN27_9PAST</name>
<accession>A0A0A3AN27</accession>
<dbReference type="RefSeq" id="WP_034614221.1">
    <property type="nucleotide sequence ID" value="NZ_JSUM01000006.1"/>
</dbReference>
<protein>
    <recommendedName>
        <fullName evidence="5">Lipoprotein</fullName>
    </recommendedName>
</protein>
<reference evidence="3 4" key="1">
    <citation type="submission" date="2014-11" db="EMBL/GenBank/DDBJ databases">
        <title>Draft genome sequence of Chelonobacter oris 1662T, associated with respiratory disease in Hermann's Tortoises.</title>
        <authorList>
            <person name="Kudirkiene E."/>
            <person name="Hansen M.J."/>
            <person name="Bojesen A.M."/>
        </authorList>
    </citation>
    <scope>NUCLEOTIDE SEQUENCE [LARGE SCALE GENOMIC DNA]</scope>
    <source>
        <strain evidence="3 4">1662</strain>
    </source>
</reference>
<evidence type="ECO:0000256" key="2">
    <source>
        <dbReference type="SAM" id="SignalP"/>
    </source>
</evidence>
<proteinExistence type="predicted"/>
<comment type="caution">
    <text evidence="3">The sequence shown here is derived from an EMBL/GenBank/DDBJ whole genome shotgun (WGS) entry which is preliminary data.</text>
</comment>
<evidence type="ECO:0008006" key="5">
    <source>
        <dbReference type="Google" id="ProtNLM"/>
    </source>
</evidence>